<sequence length="183" mass="19653">MPSLSVGRVRVTSGSRWVFHSSEDDDRVQPNSSAPGWGSRNGLRRASFSYLPQEIATHDLCTDEHFTFSDSLLSLAPYSSARGLKRGCGSVSCATCFSPRPTDGLCFVNKGDALAGPSIHAPGLPSSFSAHVKNASASIYAALKRPIRAQHGEDTLSFPRPAWDSQELQDHLLSAALHTPDSN</sequence>
<dbReference type="RefSeq" id="XP_019524011.1">
    <property type="nucleotide sequence ID" value="XM_019668466.1"/>
</dbReference>
<keyword evidence="1" id="KW-1185">Reference proteome</keyword>
<reference evidence="2" key="1">
    <citation type="submission" date="2025-08" db="UniProtKB">
        <authorList>
            <consortium name="RefSeq"/>
        </authorList>
    </citation>
    <scope>IDENTIFICATION</scope>
    <source>
        <tissue evidence="2">Muscle</tissue>
    </source>
</reference>
<evidence type="ECO:0000313" key="1">
    <source>
        <dbReference type="Proteomes" id="UP000694851"/>
    </source>
</evidence>
<dbReference type="GeneID" id="109396571"/>
<organism evidence="1 2">
    <name type="scientific">Hipposideros armiger</name>
    <name type="common">Great Himalayan leaf-nosed bat</name>
    <dbReference type="NCBI Taxonomy" id="186990"/>
    <lineage>
        <taxon>Eukaryota</taxon>
        <taxon>Metazoa</taxon>
        <taxon>Chordata</taxon>
        <taxon>Craniata</taxon>
        <taxon>Vertebrata</taxon>
        <taxon>Euteleostomi</taxon>
        <taxon>Mammalia</taxon>
        <taxon>Eutheria</taxon>
        <taxon>Laurasiatheria</taxon>
        <taxon>Chiroptera</taxon>
        <taxon>Yinpterochiroptera</taxon>
        <taxon>Rhinolophoidea</taxon>
        <taxon>Hipposideridae</taxon>
        <taxon>Hipposideros</taxon>
    </lineage>
</organism>
<dbReference type="AlphaFoldDB" id="A0A8B7TE67"/>
<evidence type="ECO:0000313" key="2">
    <source>
        <dbReference type="RefSeq" id="XP_019524011.1"/>
    </source>
</evidence>
<gene>
    <name evidence="2" type="primary">LOC109396571</name>
</gene>
<proteinExistence type="predicted"/>
<accession>A0A8B7TE67</accession>
<dbReference type="Proteomes" id="UP000694851">
    <property type="component" value="Unplaced"/>
</dbReference>
<protein>
    <submittedName>
        <fullName evidence="2">Uncharacterized protein LOC109396571 isoform X4</fullName>
    </submittedName>
</protein>
<name>A0A8B7TE67_HIPAR</name>